<dbReference type="InterPro" id="IPR026265">
    <property type="entry name" value="LptC"/>
</dbReference>
<evidence type="ECO:0000313" key="1">
    <source>
        <dbReference type="EMBL" id="SFC63797.1"/>
    </source>
</evidence>
<proteinExistence type="predicted"/>
<accession>A0A1I1KSL6</accession>
<protein>
    <submittedName>
        <fullName evidence="1">LPS export ABC transporter protein LptC</fullName>
    </submittedName>
</protein>
<gene>
    <name evidence="1" type="ORF">SAMN05421780_107192</name>
</gene>
<evidence type="ECO:0000313" key="2">
    <source>
        <dbReference type="Proteomes" id="UP000199514"/>
    </source>
</evidence>
<dbReference type="NCBIfam" id="TIGR04409">
    <property type="entry name" value="LptC_YrbK"/>
    <property type="match status" value="1"/>
</dbReference>
<dbReference type="PROSITE" id="PS51257">
    <property type="entry name" value="PROKAR_LIPOPROTEIN"/>
    <property type="match status" value="1"/>
</dbReference>
<dbReference type="EMBL" id="FOLE01000007">
    <property type="protein sequence ID" value="SFC63797.1"/>
    <property type="molecule type" value="Genomic_DNA"/>
</dbReference>
<organism evidence="1 2">
    <name type="scientific">Flexibacter flexilis DSM 6793</name>
    <dbReference type="NCBI Taxonomy" id="927664"/>
    <lineage>
        <taxon>Bacteria</taxon>
        <taxon>Pseudomonadati</taxon>
        <taxon>Bacteroidota</taxon>
        <taxon>Cytophagia</taxon>
        <taxon>Cytophagales</taxon>
        <taxon>Flexibacteraceae</taxon>
        <taxon>Flexibacter</taxon>
    </lineage>
</organism>
<dbReference type="AlphaFoldDB" id="A0A1I1KSL6"/>
<dbReference type="GO" id="GO:0015221">
    <property type="term" value="F:lipopolysaccharide transmembrane transporter activity"/>
    <property type="evidence" value="ECO:0007669"/>
    <property type="project" value="InterPro"/>
</dbReference>
<keyword evidence="2" id="KW-1185">Reference proteome</keyword>
<dbReference type="GO" id="GO:0005886">
    <property type="term" value="C:plasma membrane"/>
    <property type="evidence" value="ECO:0007669"/>
    <property type="project" value="InterPro"/>
</dbReference>
<reference evidence="1 2" key="1">
    <citation type="submission" date="2016-10" db="EMBL/GenBank/DDBJ databases">
        <authorList>
            <person name="de Groot N.N."/>
        </authorList>
    </citation>
    <scope>NUCLEOTIDE SEQUENCE [LARGE SCALE GENOMIC DNA]</scope>
    <source>
        <strain evidence="1 2">DSM 6793</strain>
    </source>
</reference>
<name>A0A1I1KSL6_9BACT</name>
<sequence>MNYLGRGLGVMLLAVAFGACNEHKTKQLDEIKIYTGPVAIAENVETVYSDSARLKLIVKAPLQTEFQTGDREFNKGIEIDFFDPKGVETTHLTANYARYDKQAGIYFATGNVVVENFVEKQKLESEELKFNHIEKRIYTDKFVRITTQLDILTGTGLTAAQDFSSYKILKPEAVISR</sequence>
<dbReference type="Gene3D" id="2.60.450.10">
    <property type="entry name" value="Lipopolysaccharide (LPS) transport protein A like domain"/>
    <property type="match status" value="1"/>
</dbReference>
<dbReference type="RefSeq" id="WP_091513461.1">
    <property type="nucleotide sequence ID" value="NZ_FOLE01000007.1"/>
</dbReference>
<dbReference type="Pfam" id="PF06835">
    <property type="entry name" value="LptC"/>
    <property type="match status" value="1"/>
</dbReference>
<dbReference type="Proteomes" id="UP000199514">
    <property type="component" value="Unassembled WGS sequence"/>
</dbReference>
<dbReference type="STRING" id="927664.SAMN05421780_107192"/>
<dbReference type="OrthoDB" id="9812080at2"/>
<dbReference type="InterPro" id="IPR010664">
    <property type="entry name" value="LipoPS_assembly_LptC-rel"/>
</dbReference>